<dbReference type="SUPFAM" id="SSF52156">
    <property type="entry name" value="Initiation factor IF2/eIF5b, domain 3"/>
    <property type="match status" value="1"/>
</dbReference>
<dbReference type="FunFam" id="2.40.30.10:FF:000008">
    <property type="entry name" value="Translation initiation factor IF-2"/>
    <property type="match status" value="1"/>
</dbReference>
<dbReference type="EMBL" id="AJWZ01001249">
    <property type="protein sequence ID" value="EKC74339.1"/>
    <property type="molecule type" value="Genomic_DNA"/>
</dbReference>
<dbReference type="GO" id="GO:0003743">
    <property type="term" value="F:translation initiation factor activity"/>
    <property type="evidence" value="ECO:0007669"/>
    <property type="project" value="UniProtKB-KW"/>
</dbReference>
<sequence length="712" mass="79055">MMSLLEYANDVNLDIEKIKEICKELGINNIDPSSLLSETDIVKLDNYISSNNMEDSSEISEELSEYLEDEKTYDKALEMTEGSKFDFDNEDKFEKVKSKQKRQQDAKKNFQAEKKKMYKHREKLQSNVQDIDSNVILYKDGMTVSELATALNVSGALLIKKLMELGIMVNLNQSVDFETTEVLVSEFDKVLKKEETADISNFESFEIEDREEDLVKRPPVVTIMGHVDHGKTTLLDYIRKSKIASLEAGGITQAIGAYSVTCNGENITFIDTPGHEAFTQMRARGASVTDIVIIIVAADDGVMPQTKEAIDHAKAAGVPIIVAINKIDKEGANVDRVLTQLVENGLTPEEWGGDIIVNRISAHTGEGVNELLESILLVAEMNEYKANPSRYASGVVIESRQDKKVGNVISLLIQNGTLRLGDPVVIGTSFGKIRTLKNDLGENIVEALPSTPVEVTGFANIPSAGDKFMAFETEKEAKQIANERSLREKEKHFNNQKISFDDLFDKIKEGTKTINIVLKTDVNGSLEAVKSSLEKIDVDGVKLSVIHGSVGAITESDIVLASASNALILGFNVRATAKIKDIANEYGVDIKTYDIIYKLVEEMESSMRGMLEPTYEEKVVGTLEIRQIFKFSKVGLIAGCHVLDGVIKNNDNARIIRDGIVVYNGKIKTLQHEKDQVKEVKKDMDCGITLENCQDYKEKDIIEVYQLVEVAK</sequence>
<dbReference type="CDD" id="cd03692">
    <property type="entry name" value="mtIF2_IVc"/>
    <property type="match status" value="1"/>
</dbReference>
<evidence type="ECO:0000256" key="3">
    <source>
        <dbReference type="ARBA" id="ARBA00022741"/>
    </source>
</evidence>
<dbReference type="Pfam" id="PF04760">
    <property type="entry name" value="IF2_N"/>
    <property type="match status" value="1"/>
</dbReference>
<comment type="similarity">
    <text evidence="1">Belongs to the TRAFAC class translation factor GTPase superfamily. Classic translation factor GTPase family. IF-2 subfamily.</text>
</comment>
<dbReference type="PROSITE" id="PS51722">
    <property type="entry name" value="G_TR_2"/>
    <property type="match status" value="1"/>
</dbReference>
<dbReference type="InterPro" id="IPR036925">
    <property type="entry name" value="TIF_IF2_dom3_sf"/>
</dbReference>
<proteinExistence type="inferred from homology"/>
<dbReference type="InterPro" id="IPR023115">
    <property type="entry name" value="TIF_IF2_dom3"/>
</dbReference>
<dbReference type="Gene3D" id="2.40.30.10">
    <property type="entry name" value="Translation factors"/>
    <property type="match status" value="2"/>
</dbReference>
<dbReference type="InterPro" id="IPR000795">
    <property type="entry name" value="T_Tr_GTP-bd_dom"/>
</dbReference>
<keyword evidence="3" id="KW-0547">Nucleotide-binding</keyword>
<dbReference type="InterPro" id="IPR009000">
    <property type="entry name" value="Transl_B-barrel_sf"/>
</dbReference>
<dbReference type="Gene3D" id="3.40.50.10050">
    <property type="entry name" value="Translation initiation factor IF- 2, domain 3"/>
    <property type="match status" value="1"/>
</dbReference>
<dbReference type="PANTHER" id="PTHR43381">
    <property type="entry name" value="TRANSLATION INITIATION FACTOR IF-2-RELATED"/>
    <property type="match status" value="1"/>
</dbReference>
<dbReference type="GO" id="GO:0005525">
    <property type="term" value="F:GTP binding"/>
    <property type="evidence" value="ECO:0007669"/>
    <property type="project" value="UniProtKB-KW"/>
</dbReference>
<dbReference type="AlphaFoldDB" id="K1U326"/>
<dbReference type="GO" id="GO:0003924">
    <property type="term" value="F:GTPase activity"/>
    <property type="evidence" value="ECO:0007669"/>
    <property type="project" value="InterPro"/>
</dbReference>
<evidence type="ECO:0000256" key="2">
    <source>
        <dbReference type="ARBA" id="ARBA00022540"/>
    </source>
</evidence>
<dbReference type="FunFam" id="3.40.50.300:FF:000019">
    <property type="entry name" value="Translation initiation factor IF-2"/>
    <property type="match status" value="1"/>
</dbReference>
<comment type="caution">
    <text evidence="7">The sequence shown here is derived from an EMBL/GenBank/DDBJ whole genome shotgun (WGS) entry which is preliminary data.</text>
</comment>
<evidence type="ECO:0000256" key="5">
    <source>
        <dbReference type="ARBA" id="ARBA00023134"/>
    </source>
</evidence>
<dbReference type="InterPro" id="IPR044145">
    <property type="entry name" value="IF2_II"/>
</dbReference>
<keyword evidence="4" id="KW-0648">Protein biosynthesis</keyword>
<dbReference type="InterPro" id="IPR015760">
    <property type="entry name" value="TIF_IF2"/>
</dbReference>
<keyword evidence="5" id="KW-0342">GTP-binding</keyword>
<dbReference type="Pfam" id="PF22042">
    <property type="entry name" value="EF-G_D2"/>
    <property type="match status" value="1"/>
</dbReference>
<protein>
    <submittedName>
        <fullName evidence="7">Translation initiation factor IF-2</fullName>
    </submittedName>
</protein>
<dbReference type="FunFam" id="3.40.50.10050:FF:000001">
    <property type="entry name" value="Translation initiation factor IF-2"/>
    <property type="match status" value="1"/>
</dbReference>
<dbReference type="Pfam" id="PF00009">
    <property type="entry name" value="GTP_EFTU"/>
    <property type="match status" value="1"/>
</dbReference>
<dbReference type="HAMAP" id="MF_00100_B">
    <property type="entry name" value="IF_2_B"/>
    <property type="match status" value="1"/>
</dbReference>
<keyword evidence="2 7" id="KW-0396">Initiation factor</keyword>
<evidence type="ECO:0000256" key="1">
    <source>
        <dbReference type="ARBA" id="ARBA00007733"/>
    </source>
</evidence>
<feature type="domain" description="Tr-type G" evidence="6">
    <location>
        <begin position="216"/>
        <end position="385"/>
    </location>
</feature>
<dbReference type="CDD" id="cd01887">
    <property type="entry name" value="IF2_eIF5B"/>
    <property type="match status" value="1"/>
</dbReference>
<dbReference type="CDD" id="cd03702">
    <property type="entry name" value="IF2_mtIF2_II"/>
    <property type="match status" value="1"/>
</dbReference>
<reference evidence="7" key="1">
    <citation type="journal article" date="2013" name="Environ. Microbiol.">
        <title>Microbiota from the distal guts of lean and obese adolescents exhibit partial functional redundancy besides clear differences in community structure.</title>
        <authorList>
            <person name="Ferrer M."/>
            <person name="Ruiz A."/>
            <person name="Lanza F."/>
            <person name="Haange S.B."/>
            <person name="Oberbach A."/>
            <person name="Till H."/>
            <person name="Bargiela R."/>
            <person name="Campoy C."/>
            <person name="Segura M.T."/>
            <person name="Richter M."/>
            <person name="von Bergen M."/>
            <person name="Seifert J."/>
            <person name="Suarez A."/>
        </authorList>
    </citation>
    <scope>NUCLEOTIDE SEQUENCE</scope>
</reference>
<dbReference type="NCBIfam" id="TIGR00231">
    <property type="entry name" value="small_GTP"/>
    <property type="match status" value="1"/>
</dbReference>
<dbReference type="InterPro" id="IPR027417">
    <property type="entry name" value="P-loop_NTPase"/>
</dbReference>
<dbReference type="SUPFAM" id="SSF50447">
    <property type="entry name" value="Translation proteins"/>
    <property type="match status" value="2"/>
</dbReference>
<dbReference type="Pfam" id="PF11987">
    <property type="entry name" value="IF-2"/>
    <property type="match status" value="1"/>
</dbReference>
<name>K1U326_9ZZZZ</name>
<dbReference type="InterPro" id="IPR005225">
    <property type="entry name" value="Small_GTP-bd"/>
</dbReference>
<evidence type="ECO:0000313" key="7">
    <source>
        <dbReference type="EMBL" id="EKC74339.1"/>
    </source>
</evidence>
<dbReference type="SUPFAM" id="SSF52540">
    <property type="entry name" value="P-loop containing nucleoside triphosphate hydrolases"/>
    <property type="match status" value="1"/>
</dbReference>
<organism evidence="7">
    <name type="scientific">human gut metagenome</name>
    <dbReference type="NCBI Taxonomy" id="408170"/>
    <lineage>
        <taxon>unclassified sequences</taxon>
        <taxon>metagenomes</taxon>
        <taxon>organismal metagenomes</taxon>
    </lineage>
</organism>
<dbReference type="InterPro" id="IPR006847">
    <property type="entry name" value="IF2_N"/>
</dbReference>
<evidence type="ECO:0000256" key="4">
    <source>
        <dbReference type="ARBA" id="ARBA00022917"/>
    </source>
</evidence>
<dbReference type="GO" id="GO:0005829">
    <property type="term" value="C:cytosol"/>
    <property type="evidence" value="ECO:0007669"/>
    <property type="project" value="TreeGrafter"/>
</dbReference>
<accession>K1U326</accession>
<dbReference type="PANTHER" id="PTHR43381:SF5">
    <property type="entry name" value="TR-TYPE G DOMAIN-CONTAINING PROTEIN"/>
    <property type="match status" value="1"/>
</dbReference>
<dbReference type="InterPro" id="IPR053905">
    <property type="entry name" value="EF-G-like_DII"/>
</dbReference>
<dbReference type="NCBIfam" id="TIGR00487">
    <property type="entry name" value="IF-2"/>
    <property type="match status" value="1"/>
</dbReference>
<dbReference type="FunFam" id="2.40.30.10:FF:000007">
    <property type="entry name" value="Translation initiation factor IF-2"/>
    <property type="match status" value="1"/>
</dbReference>
<dbReference type="Gene3D" id="3.40.50.300">
    <property type="entry name" value="P-loop containing nucleotide triphosphate hydrolases"/>
    <property type="match status" value="1"/>
</dbReference>
<gene>
    <name evidence="7" type="ORF">OBE_01916</name>
</gene>
<dbReference type="InterPro" id="IPR000178">
    <property type="entry name" value="TF_IF2_bacterial-like"/>
</dbReference>
<evidence type="ECO:0000259" key="6">
    <source>
        <dbReference type="PROSITE" id="PS51722"/>
    </source>
</evidence>